<dbReference type="PANTHER" id="PTHR46641:SF23">
    <property type="entry name" value="G-PROTEIN COUPLED RECEPTORS FAMILY 1 PROFILE DOMAIN-CONTAINING PROTEIN"/>
    <property type="match status" value="1"/>
</dbReference>
<keyword evidence="2 5" id="KW-0812">Transmembrane</keyword>
<keyword evidence="4 5" id="KW-0472">Membrane</keyword>
<proteinExistence type="predicted"/>
<comment type="subcellular location">
    <subcellularLocation>
        <location evidence="1">Membrane</location>
    </subcellularLocation>
</comment>
<dbReference type="PROSITE" id="PS50262">
    <property type="entry name" value="G_PROTEIN_RECEP_F1_2"/>
    <property type="match status" value="1"/>
</dbReference>
<feature type="domain" description="G-protein coupled receptors family 1 profile" evidence="6">
    <location>
        <begin position="126"/>
        <end position="314"/>
    </location>
</feature>
<dbReference type="AlphaFoldDB" id="A0A914LWT3"/>
<evidence type="ECO:0000256" key="1">
    <source>
        <dbReference type="ARBA" id="ARBA00004370"/>
    </source>
</evidence>
<dbReference type="PROSITE" id="PS00237">
    <property type="entry name" value="G_PROTEIN_RECEP_F1_1"/>
    <property type="match status" value="1"/>
</dbReference>
<organism evidence="7 8">
    <name type="scientific">Meloidogyne incognita</name>
    <name type="common">Southern root-knot nematode worm</name>
    <name type="synonym">Oxyuris incognita</name>
    <dbReference type="NCBI Taxonomy" id="6306"/>
    <lineage>
        <taxon>Eukaryota</taxon>
        <taxon>Metazoa</taxon>
        <taxon>Ecdysozoa</taxon>
        <taxon>Nematoda</taxon>
        <taxon>Chromadorea</taxon>
        <taxon>Rhabditida</taxon>
        <taxon>Tylenchina</taxon>
        <taxon>Tylenchomorpha</taxon>
        <taxon>Tylenchoidea</taxon>
        <taxon>Meloidogynidae</taxon>
        <taxon>Meloidogyninae</taxon>
        <taxon>Meloidogyne</taxon>
        <taxon>Meloidogyne incognita group</taxon>
    </lineage>
</organism>
<evidence type="ECO:0000256" key="2">
    <source>
        <dbReference type="ARBA" id="ARBA00022692"/>
    </source>
</evidence>
<reference evidence="8" key="1">
    <citation type="submission" date="2022-11" db="UniProtKB">
        <authorList>
            <consortium name="WormBaseParasite"/>
        </authorList>
    </citation>
    <scope>IDENTIFICATION</scope>
</reference>
<dbReference type="InterPro" id="IPR017452">
    <property type="entry name" value="GPCR_Rhodpsn_7TM"/>
</dbReference>
<dbReference type="WBParaSite" id="Minc3s00761g16996">
    <property type="protein sequence ID" value="Minc3s00761g16996"/>
    <property type="gene ID" value="Minc3s00761g16996"/>
</dbReference>
<name>A0A914LWT3_MELIC</name>
<dbReference type="InterPro" id="IPR000276">
    <property type="entry name" value="GPCR_Rhodpsn"/>
</dbReference>
<feature type="transmembrane region" description="Helical" evidence="5">
    <location>
        <begin position="38"/>
        <end position="66"/>
    </location>
</feature>
<evidence type="ECO:0000313" key="8">
    <source>
        <dbReference type="WBParaSite" id="Minc3s00761g16996"/>
    </source>
</evidence>
<dbReference type="Proteomes" id="UP000887563">
    <property type="component" value="Unplaced"/>
</dbReference>
<dbReference type="GO" id="GO:0016020">
    <property type="term" value="C:membrane"/>
    <property type="evidence" value="ECO:0007669"/>
    <property type="project" value="UniProtKB-SubCell"/>
</dbReference>
<accession>A0A914LWT3</accession>
<sequence>MIFNTSINDLSALEFEEENSCLSIQSQFEDNEQNFQTILWWTNAVCLPIIAVIGLFCNGLNILVLVSTELARRMPSWYILKVFSFDRFYVDLLGLGIFSIKSSFSPDRVFFEPYSMPDLIFRTGPPTLFLSPTIPKIPFLISFNFSPLRHFLLALALFDSAFLIFAVLELSLPIPLDGQHLLISVHTRFVLFIRMFASAFYKASILIVVAFNVERYLYVCRPLWVYRSGILEKRACCVVVMALVIGLLCSIQWPLAWRVVELECNEPCEKEEIENNCFNVNKTQVVKYSIVVVKESLILQYIHFVNVCFRLNSS</sequence>
<dbReference type="PANTHER" id="PTHR46641">
    <property type="entry name" value="FMRFAMIDE RECEPTOR-RELATED"/>
    <property type="match status" value="1"/>
</dbReference>
<keyword evidence="7" id="KW-1185">Reference proteome</keyword>
<protein>
    <submittedName>
        <fullName evidence="8">G-protein coupled receptors family 1 profile domain-containing protein</fullName>
    </submittedName>
</protein>
<dbReference type="Gene3D" id="1.20.1070.10">
    <property type="entry name" value="Rhodopsin 7-helix transmembrane proteins"/>
    <property type="match status" value="1"/>
</dbReference>
<feature type="transmembrane region" description="Helical" evidence="5">
    <location>
        <begin position="192"/>
        <end position="213"/>
    </location>
</feature>
<feature type="transmembrane region" description="Helical" evidence="5">
    <location>
        <begin position="234"/>
        <end position="255"/>
    </location>
</feature>
<evidence type="ECO:0000259" key="6">
    <source>
        <dbReference type="PROSITE" id="PS50262"/>
    </source>
</evidence>
<feature type="transmembrane region" description="Helical" evidence="5">
    <location>
        <begin position="151"/>
        <end position="172"/>
    </location>
</feature>
<keyword evidence="3 5" id="KW-1133">Transmembrane helix</keyword>
<dbReference type="InterPro" id="IPR052954">
    <property type="entry name" value="GPCR-Ligand_Int"/>
</dbReference>
<evidence type="ECO:0000256" key="5">
    <source>
        <dbReference type="SAM" id="Phobius"/>
    </source>
</evidence>
<dbReference type="SUPFAM" id="SSF81321">
    <property type="entry name" value="Family A G protein-coupled receptor-like"/>
    <property type="match status" value="1"/>
</dbReference>
<evidence type="ECO:0000256" key="4">
    <source>
        <dbReference type="ARBA" id="ARBA00023136"/>
    </source>
</evidence>
<evidence type="ECO:0000313" key="7">
    <source>
        <dbReference type="Proteomes" id="UP000887563"/>
    </source>
</evidence>
<evidence type="ECO:0000256" key="3">
    <source>
        <dbReference type="ARBA" id="ARBA00022989"/>
    </source>
</evidence>
<dbReference type="GO" id="GO:0004930">
    <property type="term" value="F:G protein-coupled receptor activity"/>
    <property type="evidence" value="ECO:0007669"/>
    <property type="project" value="InterPro"/>
</dbReference>